<dbReference type="SUPFAM" id="SSF55826">
    <property type="entry name" value="YbaK/ProRS associated domain"/>
    <property type="match status" value="1"/>
</dbReference>
<reference evidence="2 3" key="1">
    <citation type="submission" date="2020-08" db="EMBL/GenBank/DDBJ databases">
        <title>Genomic Encyclopedia of Type Strains, Phase IV (KMG-IV): sequencing the most valuable type-strain genomes for metagenomic binning, comparative biology and taxonomic classification.</title>
        <authorList>
            <person name="Goeker M."/>
        </authorList>
    </citation>
    <scope>NUCLEOTIDE SEQUENCE [LARGE SCALE GENOMIC DNA]</scope>
    <source>
        <strain evidence="2 3">YIM 65646</strain>
    </source>
</reference>
<evidence type="ECO:0000313" key="3">
    <source>
        <dbReference type="Proteomes" id="UP000548476"/>
    </source>
</evidence>
<comment type="caution">
    <text evidence="2">The sequence shown here is derived from an EMBL/GenBank/DDBJ whole genome shotgun (WGS) entry which is preliminary data.</text>
</comment>
<organism evidence="2 3">
    <name type="scientific">Phytomonospora endophytica</name>
    <dbReference type="NCBI Taxonomy" id="714109"/>
    <lineage>
        <taxon>Bacteria</taxon>
        <taxon>Bacillati</taxon>
        <taxon>Actinomycetota</taxon>
        <taxon>Actinomycetes</taxon>
        <taxon>Micromonosporales</taxon>
        <taxon>Micromonosporaceae</taxon>
        <taxon>Phytomonospora</taxon>
    </lineage>
</organism>
<dbReference type="InterPro" id="IPR007214">
    <property type="entry name" value="YbaK/aa-tRNA-synth-assoc-dom"/>
</dbReference>
<dbReference type="GO" id="GO:0002161">
    <property type="term" value="F:aminoacyl-tRNA deacylase activity"/>
    <property type="evidence" value="ECO:0007669"/>
    <property type="project" value="InterPro"/>
</dbReference>
<evidence type="ECO:0000259" key="1">
    <source>
        <dbReference type="Pfam" id="PF04073"/>
    </source>
</evidence>
<dbReference type="Gene3D" id="3.90.960.10">
    <property type="entry name" value="YbaK/aminoacyl-tRNA synthetase-associated domain"/>
    <property type="match status" value="1"/>
</dbReference>
<dbReference type="EMBL" id="JACHGT010000005">
    <property type="protein sequence ID" value="MBB6034740.1"/>
    <property type="molecule type" value="Genomic_DNA"/>
</dbReference>
<proteinExistence type="predicted"/>
<dbReference type="CDD" id="cd04939">
    <property type="entry name" value="PA2301"/>
    <property type="match status" value="1"/>
</dbReference>
<accession>A0A841FS01</accession>
<dbReference type="Pfam" id="PF04073">
    <property type="entry name" value="tRNA_edit"/>
    <property type="match status" value="1"/>
</dbReference>
<dbReference type="RefSeq" id="WP_184787609.1">
    <property type="nucleotide sequence ID" value="NZ_BONT01000068.1"/>
</dbReference>
<protein>
    <submittedName>
        <fullName evidence="2">Prolyl-tRNA editing enzyme YbaK/EbsC (Cys-tRNA(Pro) deacylase)</fullName>
    </submittedName>
</protein>
<gene>
    <name evidence="2" type="ORF">HNR73_002594</name>
</gene>
<name>A0A841FS01_9ACTN</name>
<feature type="domain" description="YbaK/aminoacyl-tRNA synthetase-associated" evidence="1">
    <location>
        <begin position="49"/>
        <end position="170"/>
    </location>
</feature>
<dbReference type="AlphaFoldDB" id="A0A841FS01"/>
<sequence length="184" mass="19037">MVNAPFGSFDTVHTAVERADLLVAPVAAALKHWTAEDPVESVLLVDTDPEKADTTVFCETYDVAPEVSANCVIVAARRGEVTTLAACVVLATTRLDVNKTVRKHLGARKASFAPMDTAVAETGMEYGGITPIGLPDGWPLLIDAAVAASPHVLIGSGSRRGKLIVPGRALAAQPGAEVVEGLAG</sequence>
<evidence type="ECO:0000313" key="2">
    <source>
        <dbReference type="EMBL" id="MBB6034740.1"/>
    </source>
</evidence>
<keyword evidence="3" id="KW-1185">Reference proteome</keyword>
<dbReference type="InterPro" id="IPR036754">
    <property type="entry name" value="YbaK/aa-tRNA-synt-asso_dom_sf"/>
</dbReference>
<dbReference type="Proteomes" id="UP000548476">
    <property type="component" value="Unassembled WGS sequence"/>
</dbReference>